<dbReference type="OrthoDB" id="5422068at2759"/>
<dbReference type="EMBL" id="CAJPDS010000013">
    <property type="protein sequence ID" value="CAF9913780.1"/>
    <property type="molecule type" value="Genomic_DNA"/>
</dbReference>
<accession>A0A8H3IAQ8</accession>
<proteinExistence type="predicted"/>
<dbReference type="Proteomes" id="UP000664521">
    <property type="component" value="Unassembled WGS sequence"/>
</dbReference>
<gene>
    <name evidence="1" type="ORF">HETSPECPRED_001658</name>
</gene>
<evidence type="ECO:0008006" key="3">
    <source>
        <dbReference type="Google" id="ProtNLM"/>
    </source>
</evidence>
<protein>
    <recommendedName>
        <fullName evidence="3">CENP-V/GFA domain-containing protein</fullName>
    </recommendedName>
</protein>
<evidence type="ECO:0000313" key="1">
    <source>
        <dbReference type="EMBL" id="CAF9913780.1"/>
    </source>
</evidence>
<sequence>MAAATNIEAFRLARRRDQNLGLGSLELEVWEGRGVTVNLSFIEAAFKFCCKIIARLSPLPSLLTLRKMPLPETPFVIEGGCNCHAIRYRIQVPEVSARPLNPTSPASESIRLPMIAIDHCNDCRAATGSILPTWMCVPADMMAVSLRPAPPVDPSNPRIPIVDNDGPWIPALEALKDGSSVARGSTVRWFNSSPKRTRTFCGHCGTNLTYAIWPMVQGYPDIFDTLVGTIDRIYLEKGWMEPERQCWWDKGIEWVQALSFNGSKAPRHPSSRVDESV</sequence>
<dbReference type="InterPro" id="IPR011057">
    <property type="entry name" value="Mss4-like_sf"/>
</dbReference>
<keyword evidence="2" id="KW-1185">Reference proteome</keyword>
<reference evidence="1" key="1">
    <citation type="submission" date="2021-03" db="EMBL/GenBank/DDBJ databases">
        <authorList>
            <person name="Tagirdzhanova G."/>
        </authorList>
    </citation>
    <scope>NUCLEOTIDE SEQUENCE</scope>
</reference>
<comment type="caution">
    <text evidence="1">The sequence shown here is derived from an EMBL/GenBank/DDBJ whole genome shotgun (WGS) entry which is preliminary data.</text>
</comment>
<name>A0A8H3IAQ8_9LECA</name>
<dbReference type="Gene3D" id="3.90.1590.10">
    <property type="entry name" value="glutathione-dependent formaldehyde- activating enzyme (gfa)"/>
    <property type="match status" value="1"/>
</dbReference>
<dbReference type="AlphaFoldDB" id="A0A8H3IAQ8"/>
<evidence type="ECO:0000313" key="2">
    <source>
        <dbReference type="Proteomes" id="UP000664521"/>
    </source>
</evidence>
<dbReference type="SUPFAM" id="SSF51316">
    <property type="entry name" value="Mss4-like"/>
    <property type="match status" value="2"/>
</dbReference>
<organism evidence="1 2">
    <name type="scientific">Heterodermia speciosa</name>
    <dbReference type="NCBI Taxonomy" id="116794"/>
    <lineage>
        <taxon>Eukaryota</taxon>
        <taxon>Fungi</taxon>
        <taxon>Dikarya</taxon>
        <taxon>Ascomycota</taxon>
        <taxon>Pezizomycotina</taxon>
        <taxon>Lecanoromycetes</taxon>
        <taxon>OSLEUM clade</taxon>
        <taxon>Lecanoromycetidae</taxon>
        <taxon>Caliciales</taxon>
        <taxon>Physciaceae</taxon>
        <taxon>Heterodermia</taxon>
    </lineage>
</organism>